<name>A5ALB3_VITVI</name>
<reference evidence="2" key="1">
    <citation type="journal article" date="2007" name="PLoS ONE">
        <title>The first genome sequence of an elite grapevine cultivar (Pinot noir Vitis vinifera L.): coping with a highly heterozygous genome.</title>
        <authorList>
            <person name="Velasco R."/>
            <person name="Zharkikh A."/>
            <person name="Troggio M."/>
            <person name="Cartwright D.A."/>
            <person name="Cestaro A."/>
            <person name="Pruss D."/>
            <person name="Pindo M."/>
            <person name="FitzGerald L.M."/>
            <person name="Vezzulli S."/>
            <person name="Reid J."/>
            <person name="Malacarne G."/>
            <person name="Iliev D."/>
            <person name="Coppola G."/>
            <person name="Wardell B."/>
            <person name="Micheletti D."/>
            <person name="Macalma T."/>
            <person name="Facci M."/>
            <person name="Mitchell J.T."/>
            <person name="Perazzolli M."/>
            <person name="Eldredge G."/>
            <person name="Gatto P."/>
            <person name="Oyzerski R."/>
            <person name="Moretto M."/>
            <person name="Gutin N."/>
            <person name="Stefanini M."/>
            <person name="Chen Y."/>
            <person name="Segala C."/>
            <person name="Davenport C."/>
            <person name="Dematte L."/>
            <person name="Mraz A."/>
            <person name="Battilana J."/>
            <person name="Stormo K."/>
            <person name="Costa F."/>
            <person name="Tao Q."/>
            <person name="Si-Ammour A."/>
            <person name="Harkins T."/>
            <person name="Lackey A."/>
            <person name="Perbost C."/>
            <person name="Taillon B."/>
            <person name="Stella A."/>
            <person name="Solovyev V."/>
            <person name="Fawcett J.A."/>
            <person name="Sterck L."/>
            <person name="Vandepoele K."/>
            <person name="Grando S.M."/>
            <person name="Toppo S."/>
            <person name="Moser C."/>
            <person name="Lanchbury J."/>
            <person name="Bogden R."/>
            <person name="Skolnick M."/>
            <person name="Sgaramella V."/>
            <person name="Bhatnagar S.K."/>
            <person name="Fontana P."/>
            <person name="Gutin A."/>
            <person name="Van de Peer Y."/>
            <person name="Salamini F."/>
            <person name="Viola R."/>
        </authorList>
    </citation>
    <scope>NUCLEOTIDE SEQUENCE</scope>
</reference>
<accession>A5ALB3</accession>
<dbReference type="AlphaFoldDB" id="A5ALB3"/>
<proteinExistence type="predicted"/>
<evidence type="ECO:0000256" key="1">
    <source>
        <dbReference type="SAM" id="MobiDB-lite"/>
    </source>
</evidence>
<dbReference type="EMBL" id="AM429466">
    <property type="protein sequence ID" value="CAN60367.1"/>
    <property type="molecule type" value="Genomic_DNA"/>
</dbReference>
<organism evidence="2">
    <name type="scientific">Vitis vinifera</name>
    <name type="common">Grape</name>
    <dbReference type="NCBI Taxonomy" id="29760"/>
    <lineage>
        <taxon>Eukaryota</taxon>
        <taxon>Viridiplantae</taxon>
        <taxon>Streptophyta</taxon>
        <taxon>Embryophyta</taxon>
        <taxon>Tracheophyta</taxon>
        <taxon>Spermatophyta</taxon>
        <taxon>Magnoliopsida</taxon>
        <taxon>eudicotyledons</taxon>
        <taxon>Gunneridae</taxon>
        <taxon>Pentapetalae</taxon>
        <taxon>rosids</taxon>
        <taxon>Vitales</taxon>
        <taxon>Vitaceae</taxon>
        <taxon>Viteae</taxon>
        <taxon>Vitis</taxon>
    </lineage>
</organism>
<feature type="region of interest" description="Disordered" evidence="1">
    <location>
        <begin position="128"/>
        <end position="223"/>
    </location>
</feature>
<sequence>MSRCPWPGPVVPTRQVQLQRAMALRLWLFPLGAQGIAHSTRTEILTYSTPISHIRNSVRPTFHLLRVLHSRRLSPDERGRRFNFPGSGYDYRPISKQDAKFTQKGPEWIQINSYRFQVLSVYHPSAVQPVAKNDPNPLRTGRKESKPEPMGSTKLKTQVTKALGQPQCDGSTGGRRRWTATTTPRQAHQEEGSQEQSSLRFIQREGPQRKKKRRKEAQQKLQESQRIKRIVERKKVEILTPYIALYL</sequence>
<protein>
    <submittedName>
        <fullName evidence="2">Uncharacterized protein</fullName>
    </submittedName>
</protein>
<evidence type="ECO:0000313" key="2">
    <source>
        <dbReference type="EMBL" id="CAN60367.1"/>
    </source>
</evidence>
<gene>
    <name evidence="2" type="ORF">VITISV_004833</name>
</gene>